<feature type="region of interest" description="Disordered" evidence="7">
    <location>
        <begin position="1277"/>
        <end position="1309"/>
    </location>
</feature>
<feature type="region of interest" description="Disordered" evidence="7">
    <location>
        <begin position="1459"/>
        <end position="1484"/>
    </location>
</feature>
<evidence type="ECO:0000256" key="3">
    <source>
        <dbReference type="ARBA" id="ARBA00022454"/>
    </source>
</evidence>
<reference evidence="10" key="1">
    <citation type="journal article" date="2014" name="Genome Biol.">
        <title>Genome analysis of a major urban malaria vector mosquito, Anopheles stephensi.</title>
        <authorList>
            <person name="Jiang X."/>
            <person name="Peery A."/>
            <person name="Hall A.B."/>
            <person name="Sharma A."/>
            <person name="Chen X.G."/>
            <person name="Waterhouse R.M."/>
            <person name="Komissarov A."/>
            <person name="Riehle M.M."/>
            <person name="Shouche Y."/>
            <person name="Sharakhova M.V."/>
            <person name="Lawson D."/>
            <person name="Pakpour N."/>
            <person name="Arensburger P."/>
            <person name="Davidson V.L."/>
            <person name="Eiglmeier K."/>
            <person name="Emrich S."/>
            <person name="George P."/>
            <person name="Kennedy R.C."/>
            <person name="Mane S.P."/>
            <person name="Maslen G."/>
            <person name="Oringanje C."/>
            <person name="Qi Y."/>
            <person name="Settlage R."/>
            <person name="Tojo M."/>
            <person name="Tubio J.M."/>
            <person name="Unger M.F."/>
            <person name="Wang B."/>
            <person name="Vernick K.D."/>
            <person name="Ribeiro J.M."/>
            <person name="James A.A."/>
            <person name="Michel K."/>
            <person name="Riehle M.A."/>
            <person name="Luckhart S."/>
            <person name="Sharakhov I.V."/>
            <person name="Tu Z."/>
        </authorList>
    </citation>
    <scope>NUCLEOTIDE SEQUENCE [LARGE SCALE GENOMIC DNA]</scope>
    <source>
        <strain evidence="10">Indian</strain>
    </source>
</reference>
<feature type="compositionally biased region" description="Polar residues" evidence="7">
    <location>
        <begin position="1459"/>
        <end position="1469"/>
    </location>
</feature>
<feature type="region of interest" description="Disordered" evidence="7">
    <location>
        <begin position="899"/>
        <end position="989"/>
    </location>
</feature>
<dbReference type="GO" id="GO:0140445">
    <property type="term" value="C:chromosome, telomeric repeat region"/>
    <property type="evidence" value="ECO:0007669"/>
    <property type="project" value="TreeGrafter"/>
</dbReference>
<feature type="compositionally biased region" description="Basic and acidic residues" evidence="7">
    <location>
        <begin position="905"/>
        <end position="914"/>
    </location>
</feature>
<dbReference type="InterPro" id="IPR016024">
    <property type="entry name" value="ARM-type_fold"/>
</dbReference>
<dbReference type="PANTHER" id="PTHR22928">
    <property type="entry name" value="TELOMERE-ASSOCIATED PROTEIN RIF1"/>
    <property type="match status" value="1"/>
</dbReference>
<dbReference type="OMA" id="PCLVALW"/>
<feature type="compositionally biased region" description="Basic and acidic residues" evidence="7">
    <location>
        <begin position="926"/>
        <end position="943"/>
    </location>
</feature>
<feature type="compositionally biased region" description="Polar residues" evidence="7">
    <location>
        <begin position="1585"/>
        <end position="1594"/>
    </location>
</feature>
<feature type="region of interest" description="Disordered" evidence="7">
    <location>
        <begin position="1578"/>
        <end position="1634"/>
    </location>
</feature>
<dbReference type="GO" id="GO:0005634">
    <property type="term" value="C:nucleus"/>
    <property type="evidence" value="ECO:0007669"/>
    <property type="project" value="UniProtKB-SubCell"/>
</dbReference>
<dbReference type="VEuPathDB" id="VectorBase:ASTE006663"/>
<dbReference type="Pfam" id="PF12231">
    <property type="entry name" value="Rif1_N"/>
    <property type="match status" value="1"/>
</dbReference>
<comment type="subcellular location">
    <subcellularLocation>
        <location evidence="2">Chromosome</location>
        <location evidence="2">Telomere</location>
    </subcellularLocation>
    <subcellularLocation>
        <location evidence="1">Nucleus</location>
    </subcellularLocation>
</comment>
<evidence type="ECO:0000256" key="4">
    <source>
        <dbReference type="ARBA" id="ARBA00022895"/>
    </source>
</evidence>
<feature type="region of interest" description="Disordered" evidence="7">
    <location>
        <begin position="1422"/>
        <end position="1445"/>
    </location>
</feature>
<feature type="compositionally biased region" description="Basic and acidic residues" evidence="7">
    <location>
        <begin position="831"/>
        <end position="854"/>
    </location>
</feature>
<reference evidence="9" key="2">
    <citation type="submission" date="2020-05" db="UniProtKB">
        <authorList>
            <consortium name="EnsemblMetazoa"/>
        </authorList>
    </citation>
    <scope>IDENTIFICATION</scope>
    <source>
        <strain evidence="9">Indian</strain>
    </source>
</reference>
<evidence type="ECO:0000256" key="7">
    <source>
        <dbReference type="SAM" id="MobiDB-lite"/>
    </source>
</evidence>
<feature type="region of interest" description="Disordered" evidence="7">
    <location>
        <begin position="1010"/>
        <end position="1063"/>
    </location>
</feature>
<sequence>MNARQRVFVGSELYDPLRKALQSGGAGEEVDGLLVQLEQACCSSAAPTGIRTHATKNNIGKDDLKFWLEDVGRLMFEAKSTNTRQLALNALEAAVNHIKVTHYQDHSSWGEMREIVSKEYTSLLDTARSEKDPNWHRIWSVLVRIIDRELCQGSSIINMFLSIVEAGFRSPELSIREQSFDCWRLLVEIFANNKQINIPKRVKLICIPLKSSKSKTETIAMKKFDIWWFLLSQLRPQLDAMADTIFEPFIYFCFGPSFKTPLCYYFDPSFQELGAPGKIGMAISDTLFSAKARLIVDSCTECTVLLAQMNHLDYLQINRCLWNNLIRRVTAATTVAKNDMLQWIKEDMSALLKLCLLQDGDMALRDLLYDTLLTIAQSDLFKVNVGYDSPEQLVFNYKTLMPLLLHPQLPCPVEKTEPIVKCLFDLNRHTGPSAYWDILHKTIQYICHEDDHSGNNSSDVRAIRSQIYTQLGNHLTVQIRDDMEGFLQHQTTVMSFLLYPLEYDQLLLIDSVKKLWMALYEPIAKQETNTCEFVNAFCEMIKAMTIAKHGYSTAVVADSICYIMRTLPDNFEPASSPVKVLELFKDVARKGLAYKSNLDRIESMVCCFGELLERLNINSVLTLIMPIRNAVNELVSSEHGLQMGEVKKMLKVISNKMIMSEMSKELAVQSSDVKWNCKLLLKSLLNLSDDVKKGWKVAEMKKLMNAWEDKAGSNKTPKRNAKGEEFVVIEKVWKFKPETLTEHQREKMMEKRTDIPALYNDMSQSQDSFVIKPWTPSKGVLPLKQNALAGVTVPDSATTQMETDSIVSQEHGETVAIETEAPLSISTKSASESKPETNRSDKENNNGNVVKEEPQLTTKQQQDQTESEEDKKQQNHKKKKTVLDKLRIDTVEGKSLDVMNLSRTRRSELPEKRATRQKMNSSQVVESEKKRNSITKPKVEQKKSANRRASFVKSRAPEVGAKSEDVPDACTTTTQTPKESVENTDIEETPSVERMDVDNGTQSAITEVNDIQPGVQEVSDKSEVPEQQGVAEPRAAEQPAAMSNEVSTGAQPAQAPPKSPNILLSPSRRFVRLSLDDSNKVGQILSPRKGTDNKLLSRCLYSPSKTMLQAEKKDKGSPSTKTIAACDDAMREALKIAGTANGDTNAREVSGLVENCSGLSSPKVARFRPLVVVEPITDIAKTLQDDAEHQMEAVSHPIISMKMDSKEHDEHQAGDSSTSQPSTSEQHHPPIVEPSTNVLESVEDKAAQPALPSEQTAGERSVLSMDQLSPVKNLDEEMEPLNKSLNRSIVSSPDRAGEEERNADLLNSTLNISPISEEKGSIAKAADSGELAGSADSRRTSNRIVGRERDTMPNATNATPVHSAASRRSKASPTPQTPSGSNSALKTRTHLQSSSVLHSPRTNMMGLGGRGAQLINLIRNQQNDQSPKPNTPPQNASTPKVGQGSANRLMMRKKAIVGNATTASASEATPGSEAMKQSEENGQEKGTQYLFFSKALPSPLASPAGSILKRKHNQDESGGDDIESPINKRKRVSFHDPPVSLTKEYIRQVEECRPVSVSRSLQLSSSITSSADRAKFMMRRKSKSDSITELQHFTTKQEHSSKEGESTAGQGSGKAVDEDMEEVELTSSPESLDEHEFMMHDGTDNMTTLQVTSDCTEMSQGEPSNSGMSECETPLETEQQAATATVNEKPHDSPNQIRFSSEDALLEHVLNRYTLDDIFERYISAGKTLEKAKSVRTLTKELSTKMSDDPKIRDVVLDELSERHSVEFLDHAIQENSNAKVCERLSAITMMDHVFKQLHATDHAAEGTQTEKEDTARVMETIFENLLSLPGTETDGQKLAELREQFLRKELARKNRLEIMSLLESYFKASHTM</sequence>
<keyword evidence="4" id="KW-0779">Telomere</keyword>
<evidence type="ECO:0000256" key="2">
    <source>
        <dbReference type="ARBA" id="ARBA00004574"/>
    </source>
</evidence>
<feature type="region of interest" description="Disordered" evidence="7">
    <location>
        <begin position="805"/>
        <end position="881"/>
    </location>
</feature>
<evidence type="ECO:0000313" key="10">
    <source>
        <dbReference type="Proteomes" id="UP000076408"/>
    </source>
</evidence>
<proteinExistence type="predicted"/>
<feature type="domain" description="Telomere-associated protein Rif1 N-terminal" evidence="8">
    <location>
        <begin position="118"/>
        <end position="241"/>
    </location>
</feature>
<dbReference type="InterPro" id="IPR022031">
    <property type="entry name" value="Rif1_N"/>
</dbReference>
<protein>
    <submittedName>
        <fullName evidence="9">Rif1_N domain-containing protein</fullName>
    </submittedName>
</protein>
<evidence type="ECO:0000256" key="6">
    <source>
        <dbReference type="ARBA" id="ARBA00023306"/>
    </source>
</evidence>
<feature type="compositionally biased region" description="Polar residues" evidence="7">
    <location>
        <begin position="1371"/>
        <end position="1402"/>
    </location>
</feature>
<keyword evidence="3" id="KW-0158">Chromosome</keyword>
<accession>A0A182YE69</accession>
<dbReference type="PANTHER" id="PTHR22928:SF3">
    <property type="entry name" value="TELOMERE-ASSOCIATED PROTEIN RIF1"/>
    <property type="match status" value="1"/>
</dbReference>
<feature type="compositionally biased region" description="Polar residues" evidence="7">
    <location>
        <begin position="1214"/>
        <end position="1224"/>
    </location>
</feature>
<evidence type="ECO:0000313" key="9">
    <source>
        <dbReference type="EnsemblMetazoa" id="ASTEI06755-PA"/>
    </source>
</evidence>
<keyword evidence="6" id="KW-0131">Cell cycle</keyword>
<dbReference type="GO" id="GO:0000723">
    <property type="term" value="P:telomere maintenance"/>
    <property type="evidence" value="ECO:0007669"/>
    <property type="project" value="TreeGrafter"/>
</dbReference>
<dbReference type="EnsemblMetazoa" id="ASTEI06755-RA">
    <property type="protein sequence ID" value="ASTEI06755-PA"/>
    <property type="gene ID" value="ASTEI06755"/>
</dbReference>
<evidence type="ECO:0000259" key="8">
    <source>
        <dbReference type="Pfam" id="PF12231"/>
    </source>
</evidence>
<dbReference type="STRING" id="30069.A0A182YE69"/>
<dbReference type="SUPFAM" id="SSF48371">
    <property type="entry name" value="ARM repeat"/>
    <property type="match status" value="1"/>
</dbReference>
<keyword evidence="5" id="KW-0539">Nucleus</keyword>
<feature type="region of interest" description="Disordered" evidence="7">
    <location>
        <begin position="1321"/>
        <end position="1408"/>
    </location>
</feature>
<feature type="region of interest" description="Disordered" evidence="7">
    <location>
        <begin position="1502"/>
        <end position="1535"/>
    </location>
</feature>
<organism evidence="9 10">
    <name type="scientific">Anopheles stephensi</name>
    <name type="common">Indo-Pakistan malaria mosquito</name>
    <dbReference type="NCBI Taxonomy" id="30069"/>
    <lineage>
        <taxon>Eukaryota</taxon>
        <taxon>Metazoa</taxon>
        <taxon>Ecdysozoa</taxon>
        <taxon>Arthropoda</taxon>
        <taxon>Hexapoda</taxon>
        <taxon>Insecta</taxon>
        <taxon>Pterygota</taxon>
        <taxon>Neoptera</taxon>
        <taxon>Endopterygota</taxon>
        <taxon>Diptera</taxon>
        <taxon>Nematocera</taxon>
        <taxon>Culicoidea</taxon>
        <taxon>Culicidae</taxon>
        <taxon>Anophelinae</taxon>
        <taxon>Anopheles</taxon>
    </lineage>
</organism>
<evidence type="ECO:0000256" key="5">
    <source>
        <dbReference type="ARBA" id="ARBA00023242"/>
    </source>
</evidence>
<evidence type="ECO:0000256" key="1">
    <source>
        <dbReference type="ARBA" id="ARBA00004123"/>
    </source>
</evidence>
<feature type="region of interest" description="Disordered" evidence="7">
    <location>
        <begin position="1205"/>
        <end position="1232"/>
    </location>
</feature>
<feature type="compositionally biased region" description="Basic and acidic residues" evidence="7">
    <location>
        <begin position="1595"/>
        <end position="1605"/>
    </location>
</feature>
<dbReference type="Proteomes" id="UP000076408">
    <property type="component" value="Unassembled WGS sequence"/>
</dbReference>
<dbReference type="VEuPathDB" id="VectorBase:ASTEI06755"/>
<dbReference type="VEuPathDB" id="VectorBase:ASTEI20_035394"/>
<keyword evidence="10" id="KW-1185">Reference proteome</keyword>
<feature type="compositionally biased region" description="Polar residues" evidence="7">
    <location>
        <begin position="855"/>
        <end position="864"/>
    </location>
</feature>
<name>A0A182YE69_ANOST</name>